<evidence type="ECO:0000256" key="2">
    <source>
        <dbReference type="SAM" id="Phobius"/>
    </source>
</evidence>
<keyword evidence="2" id="KW-1133">Transmembrane helix</keyword>
<comment type="caution">
    <text evidence="4">The sequence shown here is derived from an EMBL/GenBank/DDBJ whole genome shotgun (WGS) entry which is preliminary data.</text>
</comment>
<reference evidence="4 5" key="1">
    <citation type="submission" date="2015-09" db="EMBL/GenBank/DDBJ databases">
        <title>Host preference determinants of Valsa canker pathogens revealed by comparative genomics.</title>
        <authorList>
            <person name="Yin Z."/>
            <person name="Huang L."/>
        </authorList>
    </citation>
    <scope>NUCLEOTIDE SEQUENCE [LARGE SCALE GENOMIC DNA]</scope>
    <source>
        <strain evidence="4 5">SXYLt</strain>
    </source>
</reference>
<feature type="transmembrane region" description="Helical" evidence="2">
    <location>
        <begin position="68"/>
        <end position="87"/>
    </location>
</feature>
<keyword evidence="5" id="KW-1185">Reference proteome</keyword>
<dbReference type="CDD" id="cd02181">
    <property type="entry name" value="GH16_fungal_Lam16A_glucanase"/>
    <property type="match status" value="1"/>
</dbReference>
<dbReference type="InParanoid" id="A0A423WNL8"/>
<dbReference type="PANTHER" id="PTHR10963:SF42">
    <property type="entry name" value="PUTATIVE (AFU_ORTHOLOGUE AFUA_5G02280)-RELATED"/>
    <property type="match status" value="1"/>
</dbReference>
<feature type="compositionally biased region" description="Low complexity" evidence="1">
    <location>
        <begin position="166"/>
        <end position="186"/>
    </location>
</feature>
<dbReference type="EMBL" id="LKEB01000046">
    <property type="protein sequence ID" value="ROW04923.1"/>
    <property type="molecule type" value="Genomic_DNA"/>
</dbReference>
<dbReference type="STRING" id="1230097.A0A423WNL8"/>
<dbReference type="GO" id="GO:0009251">
    <property type="term" value="P:glucan catabolic process"/>
    <property type="evidence" value="ECO:0007669"/>
    <property type="project" value="TreeGrafter"/>
</dbReference>
<dbReference type="AlphaFoldDB" id="A0A423WNL8"/>
<evidence type="ECO:0000259" key="3">
    <source>
        <dbReference type="PROSITE" id="PS51762"/>
    </source>
</evidence>
<dbReference type="SUPFAM" id="SSF49899">
    <property type="entry name" value="Concanavalin A-like lectins/glucanases"/>
    <property type="match status" value="1"/>
</dbReference>
<feature type="domain" description="GH16" evidence="3">
    <location>
        <begin position="96"/>
        <end position="405"/>
    </location>
</feature>
<feature type="compositionally biased region" description="Low complexity" evidence="1">
    <location>
        <begin position="208"/>
        <end position="217"/>
    </location>
</feature>
<dbReference type="OrthoDB" id="192832at2759"/>
<feature type="compositionally biased region" description="Gly residues" evidence="1">
    <location>
        <begin position="187"/>
        <end position="199"/>
    </location>
</feature>
<organism evidence="4 5">
    <name type="scientific">Cytospora leucostoma</name>
    <dbReference type="NCBI Taxonomy" id="1230097"/>
    <lineage>
        <taxon>Eukaryota</taxon>
        <taxon>Fungi</taxon>
        <taxon>Dikarya</taxon>
        <taxon>Ascomycota</taxon>
        <taxon>Pezizomycotina</taxon>
        <taxon>Sordariomycetes</taxon>
        <taxon>Sordariomycetidae</taxon>
        <taxon>Diaporthales</taxon>
        <taxon>Cytosporaceae</taxon>
        <taxon>Cytospora</taxon>
    </lineage>
</organism>
<keyword evidence="2" id="KW-0472">Membrane</keyword>
<dbReference type="Pfam" id="PF26113">
    <property type="entry name" value="GH16_XgeA"/>
    <property type="match status" value="2"/>
</dbReference>
<keyword evidence="2" id="KW-0812">Transmembrane</keyword>
<dbReference type="InterPro" id="IPR050546">
    <property type="entry name" value="Glycosyl_Hydrlase_16"/>
</dbReference>
<evidence type="ECO:0000256" key="1">
    <source>
        <dbReference type="SAM" id="MobiDB-lite"/>
    </source>
</evidence>
<dbReference type="Proteomes" id="UP000285146">
    <property type="component" value="Unassembled WGS sequence"/>
</dbReference>
<name>A0A423WNL8_9PEZI</name>
<dbReference type="PANTHER" id="PTHR10963">
    <property type="entry name" value="GLYCOSYL HYDROLASE-RELATED"/>
    <property type="match status" value="1"/>
</dbReference>
<dbReference type="InterPro" id="IPR013320">
    <property type="entry name" value="ConA-like_dom_sf"/>
</dbReference>
<dbReference type="InterPro" id="IPR000757">
    <property type="entry name" value="Beta-glucanase-like"/>
</dbReference>
<proteinExistence type="predicted"/>
<dbReference type="GO" id="GO:0004553">
    <property type="term" value="F:hydrolase activity, hydrolyzing O-glycosyl compounds"/>
    <property type="evidence" value="ECO:0007669"/>
    <property type="project" value="InterPro"/>
</dbReference>
<accession>A0A423WNL8</accession>
<evidence type="ECO:0000313" key="4">
    <source>
        <dbReference type="EMBL" id="ROW04923.1"/>
    </source>
</evidence>
<gene>
    <name evidence="4" type="ORF">VPNG_07004</name>
</gene>
<sequence length="438" mass="47037">MSSGLRGYDGDTSDGILLADRGHPHLDAPPPAYDQVPPWNKDAGKMARAEGAKSPQWYNFKSWSIKTWLIIGAVIVVIIVAVVVGAVEGTKANAYPNYKTLNYTLSETYSTDDFFDNFDYFTDSDPTNGFVTYVSQETAESLNLTYTSSSSAVLRVDTSDADSSESSDSSSNSDGSGGSDTSSSPGNQGGQSGQGGQGAPGRTRRRSTATSRNSVRVTSKTQYSSGLFIFDVKHTPYGCGTWPALWLTDPGNWPAHGEIDVMEAVNNGTSGNQMTLHTASGCKMDRRRRQAGTALYENCYWDANDEAGCGVRGNASTFGEDLNALGGGVTAVEWRPAGIRMWQFERGSIPGDISSESPDPSSWGEALADFPNTDCDIGSHFKNQSIVINIDLCGDWAGGSAYSSFDCPSNCTDFVANNPSEFTKAYWEFGAFQIYQSS</sequence>
<feature type="region of interest" description="Disordered" evidence="1">
    <location>
        <begin position="157"/>
        <end position="217"/>
    </location>
</feature>
<protein>
    <recommendedName>
        <fullName evidence="3">GH16 domain-containing protein</fullName>
    </recommendedName>
</protein>
<dbReference type="PROSITE" id="PS51762">
    <property type="entry name" value="GH16_2"/>
    <property type="match status" value="1"/>
</dbReference>
<evidence type="ECO:0000313" key="5">
    <source>
        <dbReference type="Proteomes" id="UP000285146"/>
    </source>
</evidence>
<dbReference type="Gene3D" id="2.60.120.200">
    <property type="match status" value="1"/>
</dbReference>